<gene>
    <name evidence="4" type="ORF">F0L68_28220</name>
</gene>
<feature type="region of interest" description="Disordered" evidence="1">
    <location>
        <begin position="40"/>
        <end position="97"/>
    </location>
</feature>
<dbReference type="EMBL" id="VUOB01000056">
    <property type="protein sequence ID" value="KAA2255455.1"/>
    <property type="molecule type" value="Genomic_DNA"/>
</dbReference>
<dbReference type="AlphaFoldDB" id="A0A5B2WV58"/>
<dbReference type="Gene3D" id="1.10.530.10">
    <property type="match status" value="1"/>
</dbReference>
<comment type="caution">
    <text evidence="4">The sequence shown here is derived from an EMBL/GenBank/DDBJ whole genome shotgun (WGS) entry which is preliminary data.</text>
</comment>
<evidence type="ECO:0000256" key="1">
    <source>
        <dbReference type="SAM" id="MobiDB-lite"/>
    </source>
</evidence>
<organism evidence="4 5">
    <name type="scientific">Solihabitans fulvus</name>
    <dbReference type="NCBI Taxonomy" id="1892852"/>
    <lineage>
        <taxon>Bacteria</taxon>
        <taxon>Bacillati</taxon>
        <taxon>Actinomycetota</taxon>
        <taxon>Actinomycetes</taxon>
        <taxon>Pseudonocardiales</taxon>
        <taxon>Pseudonocardiaceae</taxon>
        <taxon>Solihabitans</taxon>
    </lineage>
</organism>
<feature type="compositionally biased region" description="Low complexity" evidence="1">
    <location>
        <begin position="43"/>
        <end position="92"/>
    </location>
</feature>
<keyword evidence="5" id="KW-1185">Reference proteome</keyword>
<name>A0A5B2WV58_9PSEU</name>
<evidence type="ECO:0000259" key="3">
    <source>
        <dbReference type="Pfam" id="PF01464"/>
    </source>
</evidence>
<proteinExistence type="predicted"/>
<feature type="signal peptide" evidence="2">
    <location>
        <begin position="1"/>
        <end position="22"/>
    </location>
</feature>
<dbReference type="PANTHER" id="PTHR37423">
    <property type="entry name" value="SOLUBLE LYTIC MUREIN TRANSGLYCOSYLASE-RELATED"/>
    <property type="match status" value="1"/>
</dbReference>
<evidence type="ECO:0000256" key="2">
    <source>
        <dbReference type="SAM" id="SignalP"/>
    </source>
</evidence>
<dbReference type="InterPro" id="IPR023346">
    <property type="entry name" value="Lysozyme-like_dom_sf"/>
</dbReference>
<feature type="domain" description="Transglycosylase SLT" evidence="3">
    <location>
        <begin position="188"/>
        <end position="299"/>
    </location>
</feature>
<dbReference type="RefSeq" id="WP_149852863.1">
    <property type="nucleotide sequence ID" value="NZ_VUOB01000056.1"/>
</dbReference>
<sequence length="317" mass="31883">MRMSKRARLTALSAATAVVAAAGVWALVATTGRDASATLAQNTAAPSSTQPPSSASTGSSAPTTTTTVSSAAPTTTTAPTTRNTPGTVVAPKPVTPAPMPAPTAHAVAVPVPPAPHPAPVPGCAPSYSGTNASHSEVNSALLAAGAQQYWSGASNPPLVAVDPPPPADGSSSTAPPPATPTLGPPAKVTVPAALIQAIAWQESGWQSAIVACDGGVGTMQVMAPTASWMNQRFGTPYDFKTLAGNAAIGAEYLEWLIAYFGENYFGYHYDITNSDLLTAVIAAYNAGPSAVTFAGGHTVETAYSANVKSLMSKQPWG</sequence>
<dbReference type="PANTHER" id="PTHR37423:SF2">
    <property type="entry name" value="MEMBRANE-BOUND LYTIC MUREIN TRANSGLYCOSYLASE C"/>
    <property type="match status" value="1"/>
</dbReference>
<dbReference type="OrthoDB" id="5244690at2"/>
<protein>
    <submittedName>
        <fullName evidence="4">Transglycosylase SLT domain-containing protein</fullName>
    </submittedName>
</protein>
<feature type="chain" id="PRO_5038991027" evidence="2">
    <location>
        <begin position="23"/>
        <end position="317"/>
    </location>
</feature>
<evidence type="ECO:0000313" key="5">
    <source>
        <dbReference type="Proteomes" id="UP000323454"/>
    </source>
</evidence>
<feature type="region of interest" description="Disordered" evidence="1">
    <location>
        <begin position="155"/>
        <end position="185"/>
    </location>
</feature>
<dbReference type="Proteomes" id="UP000323454">
    <property type="component" value="Unassembled WGS sequence"/>
</dbReference>
<keyword evidence="2" id="KW-0732">Signal</keyword>
<dbReference type="Pfam" id="PF01464">
    <property type="entry name" value="SLT"/>
    <property type="match status" value="1"/>
</dbReference>
<feature type="compositionally biased region" description="Pro residues" evidence="1">
    <location>
        <begin position="174"/>
        <end position="183"/>
    </location>
</feature>
<dbReference type="InterPro" id="IPR008258">
    <property type="entry name" value="Transglycosylase_SLT_dom_1"/>
</dbReference>
<reference evidence="4 5" key="2">
    <citation type="submission" date="2019-09" db="EMBL/GenBank/DDBJ databases">
        <authorList>
            <person name="Jin C."/>
        </authorList>
    </citation>
    <scope>NUCLEOTIDE SEQUENCE [LARGE SCALE GENOMIC DNA]</scope>
    <source>
        <strain evidence="4 5">AN110305</strain>
    </source>
</reference>
<accession>A0A5B2WV58</accession>
<dbReference type="SUPFAM" id="SSF53955">
    <property type="entry name" value="Lysozyme-like"/>
    <property type="match status" value="1"/>
</dbReference>
<evidence type="ECO:0000313" key="4">
    <source>
        <dbReference type="EMBL" id="KAA2255455.1"/>
    </source>
</evidence>
<reference evidence="4 5" key="1">
    <citation type="submission" date="2019-09" db="EMBL/GenBank/DDBJ databases">
        <title>Goodfellowia gen. nov., a new genus of the Pseudonocardineae related to Actinoalloteichus, containing Goodfellowia coeruleoviolacea gen. nov., comb. nov. gen. nov., comb. nov.</title>
        <authorList>
            <person name="Labeda D."/>
        </authorList>
    </citation>
    <scope>NUCLEOTIDE SEQUENCE [LARGE SCALE GENOMIC DNA]</scope>
    <source>
        <strain evidence="4 5">AN110305</strain>
    </source>
</reference>